<reference evidence="2" key="1">
    <citation type="journal article" date="2022" name="G3 (Bethesda)">
        <title>High quality genome of the basidiomycete yeast Dioszegia hungarica PDD-24b-2 isolated from cloud water.</title>
        <authorList>
            <person name="Jarrige D."/>
            <person name="Haridas S."/>
            <person name="Bleykasten-Grosshans C."/>
            <person name="Joly M."/>
            <person name="Nadalig T."/>
            <person name="Sancelme M."/>
            <person name="Vuilleumier S."/>
            <person name="Grigoriev I.V."/>
            <person name="Amato P."/>
            <person name="Bringel F."/>
        </authorList>
    </citation>
    <scope>NUCLEOTIDE SEQUENCE</scope>
    <source>
        <strain evidence="2">PDD-24b-2</strain>
    </source>
</reference>
<accession>A0AA38LWV8</accession>
<feature type="region of interest" description="Disordered" evidence="1">
    <location>
        <begin position="1"/>
        <end position="37"/>
    </location>
</feature>
<name>A0AA38LWV8_9TREE</name>
<dbReference type="EMBL" id="JAKWFO010000002">
    <property type="protein sequence ID" value="KAI9638790.1"/>
    <property type="molecule type" value="Genomic_DNA"/>
</dbReference>
<evidence type="ECO:0000256" key="1">
    <source>
        <dbReference type="SAM" id="MobiDB-lite"/>
    </source>
</evidence>
<proteinExistence type="predicted"/>
<protein>
    <submittedName>
        <fullName evidence="2">Uncharacterized protein</fullName>
    </submittedName>
</protein>
<evidence type="ECO:0000313" key="2">
    <source>
        <dbReference type="EMBL" id="KAI9638790.1"/>
    </source>
</evidence>
<keyword evidence="3" id="KW-1185">Reference proteome</keyword>
<dbReference type="RefSeq" id="XP_052948567.1">
    <property type="nucleotide sequence ID" value="XM_053088212.1"/>
</dbReference>
<evidence type="ECO:0000313" key="3">
    <source>
        <dbReference type="Proteomes" id="UP001164286"/>
    </source>
</evidence>
<feature type="region of interest" description="Disordered" evidence="1">
    <location>
        <begin position="210"/>
        <end position="261"/>
    </location>
</feature>
<organism evidence="2 3">
    <name type="scientific">Dioszegia hungarica</name>
    <dbReference type="NCBI Taxonomy" id="4972"/>
    <lineage>
        <taxon>Eukaryota</taxon>
        <taxon>Fungi</taxon>
        <taxon>Dikarya</taxon>
        <taxon>Basidiomycota</taxon>
        <taxon>Agaricomycotina</taxon>
        <taxon>Tremellomycetes</taxon>
        <taxon>Tremellales</taxon>
        <taxon>Bulleribasidiaceae</taxon>
        <taxon>Dioszegia</taxon>
    </lineage>
</organism>
<dbReference type="Proteomes" id="UP001164286">
    <property type="component" value="Unassembled WGS sequence"/>
</dbReference>
<gene>
    <name evidence="2" type="ORF">MKK02DRAFT_31109</name>
</gene>
<dbReference type="AlphaFoldDB" id="A0AA38LWV8"/>
<comment type="caution">
    <text evidence="2">The sequence shown here is derived from an EMBL/GenBank/DDBJ whole genome shotgun (WGS) entry which is preliminary data.</text>
</comment>
<dbReference type="GeneID" id="77727417"/>
<sequence length="815" mass="89710">MSALRDQSDDNVSTASVESVDGPPKLTLTYSQHEGSADGGDGVCQVIQLPSNQEIINRIISRCSINGSGHMSMHLSLLTLPGETMDSAINRYNQSSSDNPDFLKFTTATHRDYSLWEEVAKDHPLVHKDTQKPNGETCDVGIIAVVPLLTLSSFGDEICGSMIGDVTDPTSIQVASKSTATEEFVRLWRLKGAAPNVELQLYDVQPLPPLSDTNLEQRSHGFASPGSTTQEQDADELSRPPACDAASGLSDHTHDTLEKTSTQTWMSEHAFQAGYTPLAGVRFGGEEYSLRGPIPYDKDTWVCSPPRVFFRLTIGAEEWREAVPVQRDDGQLLMWMVERVACSGGMSLFWPAFLPTAHYLVSTSVAGDVQRHIPSRSVLSGTYQPSQALKYRPRSTSVGIFRFTDEAISRHMSGTVTPPFERAKATWKPSFRSRIKGALTLAHLLFRQVLRMPRSSRTQEHRYNAKNMSPYAAVIERRGRLPSRSVRPRSDRQPLVTITQEDHTAADVIVSSYFSDPLPPSDDPYIQALYAEHFPEEGRLYDFHPAPTGLDTHFALRDVSARTRSHIYPVCPTKMFPASDTRRTENLQGSNFLLGTSSDSGSEMALFDLKILPEFSSIGWDQFGDGLERFAEFPAVKRGDPGSLAIVLEPFQSHDQRSMTLAEAFMSADPTTGKRYMQTVRDSGSLKSVKTASLGSAFVNVVYGPGDGRGNKAITPGAEKQERQREMRTDAKVAGWPVASNGTIQLHSDDSGRCSPRTRAHITVASESLSDARQLSLGRQGGESPTLSINDDVCLAYQRLKGETVTPYGFDMCKV</sequence>